<dbReference type="PANTHER" id="PTHR48218:SF3">
    <property type="entry name" value="OS07G0170800 PROTEIN"/>
    <property type="match status" value="1"/>
</dbReference>
<name>A0A7S4HIT8_9EUKA</name>
<evidence type="ECO:0000313" key="1">
    <source>
        <dbReference type="EMBL" id="CAE2200406.1"/>
    </source>
</evidence>
<accession>A0A7S4HIT8</accession>
<dbReference type="EMBL" id="HBKO01009514">
    <property type="protein sequence ID" value="CAE2200406.1"/>
    <property type="molecule type" value="Transcribed_RNA"/>
</dbReference>
<gene>
    <name evidence="1" type="ORF">CPOL0286_LOCUS4364</name>
</gene>
<sequence>MLPPPSRVTQLSWKQQFAFRIQDSRRRRLTTTELSCANWRFRFRQCLEQFHMTNDEREQFRAREPAKLNFDPDGLYTSTIPGAPSSTRPLRWRLVTVGDGSESVVRIGGYPLLRIDRTDDWGWRMQNRFVEFFTSSE</sequence>
<reference evidence="1" key="1">
    <citation type="submission" date="2021-01" db="EMBL/GenBank/DDBJ databases">
        <authorList>
            <person name="Corre E."/>
            <person name="Pelletier E."/>
            <person name="Niang G."/>
            <person name="Scheremetjew M."/>
            <person name="Finn R."/>
            <person name="Kale V."/>
            <person name="Holt S."/>
            <person name="Cochrane G."/>
            <person name="Meng A."/>
            <person name="Brown T."/>
            <person name="Cohen L."/>
        </authorList>
    </citation>
    <scope>NUCLEOTIDE SEQUENCE</scope>
    <source>
        <strain evidence="1">UIO037</strain>
    </source>
</reference>
<proteinExistence type="predicted"/>
<organism evidence="1">
    <name type="scientific">Prymnesium polylepis</name>
    <dbReference type="NCBI Taxonomy" id="72548"/>
    <lineage>
        <taxon>Eukaryota</taxon>
        <taxon>Haptista</taxon>
        <taxon>Haptophyta</taxon>
        <taxon>Prymnesiophyceae</taxon>
        <taxon>Prymnesiales</taxon>
        <taxon>Prymnesiaceae</taxon>
        <taxon>Prymnesium</taxon>
    </lineage>
</organism>
<dbReference type="AlphaFoldDB" id="A0A7S4HIT8"/>
<dbReference type="PANTHER" id="PTHR48218">
    <property type="entry name" value="F-BOX DOMAIN CONTAINING PROTEIN"/>
    <property type="match status" value="1"/>
</dbReference>
<protein>
    <submittedName>
        <fullName evidence="1">Uncharacterized protein</fullName>
    </submittedName>
</protein>